<dbReference type="EMBL" id="JASGBQ010000002">
    <property type="protein sequence ID" value="MDI9241224.1"/>
    <property type="molecule type" value="Genomic_DNA"/>
</dbReference>
<dbReference type="AlphaFoldDB" id="A0AAP4EW93"/>
<sequence length="283" mass="33277">MFGYVTINKPELKIREFERYQGYYCGICRSLRKRYGISGQITLSYDMVFLAALLTGLYEGKELRAMRRCVLHPAGKHLSIQNPYIDYAADMTVLLAYHNLMDDWQDDKKVTSLAAAELMKKKCLSLKERYPRQWNEVEQCLSRLHACEKNGEENLDAVSGLTGKMLAEILVYKEDQWEGRLRAMGFYLGKFIYLMDAYEDLSQDEKKHRYNPLLFVKDRPDFEEWFRQVLTMMMAGCAGKFETLPVLKDIEILRNILYAGVWTKYDMIKKKREERTENINESI</sequence>
<dbReference type="InterPro" id="IPR043740">
    <property type="entry name" value="DUF5685"/>
</dbReference>
<gene>
    <name evidence="1" type="ORF">QJ036_01855</name>
</gene>
<evidence type="ECO:0000313" key="2">
    <source>
        <dbReference type="Proteomes" id="UP001300383"/>
    </source>
</evidence>
<dbReference type="Pfam" id="PF18937">
    <property type="entry name" value="DUF5685"/>
    <property type="match status" value="1"/>
</dbReference>
<name>A0AAP4EW93_9FIRM</name>
<accession>A0AAP4EW93</accession>
<reference evidence="1 2" key="1">
    <citation type="submission" date="2023-05" db="EMBL/GenBank/DDBJ databases">
        <title>[ruminococcus] sp. nov., isolated from a pig farm feces dump.</title>
        <authorList>
            <person name="Chang Y.-H."/>
        </authorList>
    </citation>
    <scope>NUCLEOTIDE SEQUENCE [LARGE SCALE GENOMIC DNA]</scope>
    <source>
        <strain evidence="1 2">YH-rum2234</strain>
    </source>
</reference>
<dbReference type="RefSeq" id="WP_283229736.1">
    <property type="nucleotide sequence ID" value="NZ_JASGBQ010000002.1"/>
</dbReference>
<dbReference type="Proteomes" id="UP001300383">
    <property type="component" value="Unassembled WGS sequence"/>
</dbReference>
<proteinExistence type="predicted"/>
<evidence type="ECO:0000313" key="1">
    <source>
        <dbReference type="EMBL" id="MDI9241224.1"/>
    </source>
</evidence>
<protein>
    <submittedName>
        <fullName evidence="1">DUF5685 family protein</fullName>
    </submittedName>
</protein>
<keyword evidence="2" id="KW-1185">Reference proteome</keyword>
<organism evidence="1 2">
    <name type="scientific">Fusibacillus kribbianus</name>
    <dbReference type="NCBI Taxonomy" id="3044208"/>
    <lineage>
        <taxon>Bacteria</taxon>
        <taxon>Bacillati</taxon>
        <taxon>Bacillota</taxon>
        <taxon>Clostridia</taxon>
        <taxon>Lachnospirales</taxon>
        <taxon>Lachnospiraceae</taxon>
        <taxon>Fusibacillus</taxon>
    </lineage>
</organism>
<comment type="caution">
    <text evidence="1">The sequence shown here is derived from an EMBL/GenBank/DDBJ whole genome shotgun (WGS) entry which is preliminary data.</text>
</comment>